<evidence type="ECO:0000313" key="2">
    <source>
        <dbReference type="Proteomes" id="UP001054252"/>
    </source>
</evidence>
<dbReference type="Proteomes" id="UP001054252">
    <property type="component" value="Unassembled WGS sequence"/>
</dbReference>
<evidence type="ECO:0000313" key="1">
    <source>
        <dbReference type="EMBL" id="GKV07838.1"/>
    </source>
</evidence>
<proteinExistence type="predicted"/>
<dbReference type="EMBL" id="BPVZ01000028">
    <property type="protein sequence ID" value="GKV07838.1"/>
    <property type="molecule type" value="Genomic_DNA"/>
</dbReference>
<dbReference type="AlphaFoldDB" id="A0AAV5IZR0"/>
<comment type="caution">
    <text evidence="1">The sequence shown here is derived from an EMBL/GenBank/DDBJ whole genome shotgun (WGS) entry which is preliminary data.</text>
</comment>
<keyword evidence="2" id="KW-1185">Reference proteome</keyword>
<accession>A0AAV5IZR0</accession>
<protein>
    <submittedName>
        <fullName evidence="1">Uncharacterized protein</fullName>
    </submittedName>
</protein>
<reference evidence="1 2" key="1">
    <citation type="journal article" date="2021" name="Commun. Biol.">
        <title>The genome of Shorea leprosula (Dipterocarpaceae) highlights the ecological relevance of drought in aseasonal tropical rainforests.</title>
        <authorList>
            <person name="Ng K.K.S."/>
            <person name="Kobayashi M.J."/>
            <person name="Fawcett J.A."/>
            <person name="Hatakeyama M."/>
            <person name="Paape T."/>
            <person name="Ng C.H."/>
            <person name="Ang C.C."/>
            <person name="Tnah L.H."/>
            <person name="Lee C.T."/>
            <person name="Nishiyama T."/>
            <person name="Sese J."/>
            <person name="O'Brien M.J."/>
            <person name="Copetti D."/>
            <person name="Mohd Noor M.I."/>
            <person name="Ong R.C."/>
            <person name="Putra M."/>
            <person name="Sireger I.Z."/>
            <person name="Indrioko S."/>
            <person name="Kosugi Y."/>
            <person name="Izuno A."/>
            <person name="Isagi Y."/>
            <person name="Lee S.L."/>
            <person name="Shimizu K.K."/>
        </authorList>
    </citation>
    <scope>NUCLEOTIDE SEQUENCE [LARGE SCALE GENOMIC DNA]</scope>
    <source>
        <strain evidence="1">214</strain>
    </source>
</reference>
<sequence length="39" mass="5053">MPFGYKWEMDDSFAKEVWRLVLDFWNIQRQPKRWSVEWF</sequence>
<organism evidence="1 2">
    <name type="scientific">Rubroshorea leprosula</name>
    <dbReference type="NCBI Taxonomy" id="152421"/>
    <lineage>
        <taxon>Eukaryota</taxon>
        <taxon>Viridiplantae</taxon>
        <taxon>Streptophyta</taxon>
        <taxon>Embryophyta</taxon>
        <taxon>Tracheophyta</taxon>
        <taxon>Spermatophyta</taxon>
        <taxon>Magnoliopsida</taxon>
        <taxon>eudicotyledons</taxon>
        <taxon>Gunneridae</taxon>
        <taxon>Pentapetalae</taxon>
        <taxon>rosids</taxon>
        <taxon>malvids</taxon>
        <taxon>Malvales</taxon>
        <taxon>Dipterocarpaceae</taxon>
        <taxon>Rubroshorea</taxon>
    </lineage>
</organism>
<name>A0AAV5IZR0_9ROSI</name>
<gene>
    <name evidence="1" type="ORF">SLEP1_g19550</name>
</gene>